<evidence type="ECO:0000313" key="5">
    <source>
        <dbReference type="EMBL" id="KAF2013849.1"/>
    </source>
</evidence>
<dbReference type="InterPro" id="IPR036305">
    <property type="entry name" value="RGS_sf"/>
</dbReference>
<dbReference type="GO" id="GO:0009968">
    <property type="term" value="P:negative regulation of signal transduction"/>
    <property type="evidence" value="ECO:0007669"/>
    <property type="project" value="UniProtKB-KW"/>
</dbReference>
<accession>A0A6A5XLV4</accession>
<feature type="region of interest" description="Disordered" evidence="2">
    <location>
        <begin position="21"/>
        <end position="252"/>
    </location>
</feature>
<dbReference type="InterPro" id="IPR000591">
    <property type="entry name" value="DEP_dom"/>
</dbReference>
<feature type="domain" description="DEP" evidence="4">
    <location>
        <begin position="448"/>
        <end position="525"/>
    </location>
</feature>
<proteinExistence type="predicted"/>
<dbReference type="CDD" id="cd08708">
    <property type="entry name" value="RGS_FLBA"/>
    <property type="match status" value="1"/>
</dbReference>
<keyword evidence="1" id="KW-0734">Signal transduction inhibitor</keyword>
<dbReference type="CDD" id="cd04450">
    <property type="entry name" value="DEP_RGS7-like"/>
    <property type="match status" value="1"/>
</dbReference>
<dbReference type="Pfam" id="PF00610">
    <property type="entry name" value="DEP"/>
    <property type="match status" value="1"/>
</dbReference>
<feature type="compositionally biased region" description="Polar residues" evidence="2">
    <location>
        <begin position="193"/>
        <end position="206"/>
    </location>
</feature>
<evidence type="ECO:0000259" key="3">
    <source>
        <dbReference type="PROSITE" id="PS50132"/>
    </source>
</evidence>
<dbReference type="InterPro" id="IPR036390">
    <property type="entry name" value="WH_DNA-bd_sf"/>
</dbReference>
<dbReference type="Pfam" id="PF00615">
    <property type="entry name" value="RGS"/>
    <property type="match status" value="1"/>
</dbReference>
<dbReference type="SMART" id="SM00049">
    <property type="entry name" value="DEP"/>
    <property type="match status" value="2"/>
</dbReference>
<dbReference type="OrthoDB" id="196547at2759"/>
<gene>
    <name evidence="5" type="ORF">BU24DRAFT_248558</name>
</gene>
<feature type="domain" description="RGS" evidence="3">
    <location>
        <begin position="562"/>
        <end position="700"/>
    </location>
</feature>
<dbReference type="InterPro" id="IPR058855">
    <property type="entry name" value="RGS1/SST2-like_Fungal-DR"/>
</dbReference>
<dbReference type="PROSITE" id="PS50186">
    <property type="entry name" value="DEP"/>
    <property type="match status" value="1"/>
</dbReference>
<dbReference type="PANTHER" id="PTHR10845">
    <property type="entry name" value="REGULATOR OF G PROTEIN SIGNALING"/>
    <property type="match status" value="1"/>
</dbReference>
<dbReference type="PRINTS" id="PR01301">
    <property type="entry name" value="RGSPROTEIN"/>
</dbReference>
<dbReference type="SUPFAM" id="SSF48097">
    <property type="entry name" value="Regulator of G-protein signaling, RGS"/>
    <property type="match status" value="1"/>
</dbReference>
<feature type="compositionally biased region" description="Polar residues" evidence="2">
    <location>
        <begin position="154"/>
        <end position="171"/>
    </location>
</feature>
<organism evidence="5 6">
    <name type="scientific">Aaosphaeria arxii CBS 175.79</name>
    <dbReference type="NCBI Taxonomy" id="1450172"/>
    <lineage>
        <taxon>Eukaryota</taxon>
        <taxon>Fungi</taxon>
        <taxon>Dikarya</taxon>
        <taxon>Ascomycota</taxon>
        <taxon>Pezizomycotina</taxon>
        <taxon>Dothideomycetes</taxon>
        <taxon>Pleosporomycetidae</taxon>
        <taxon>Pleosporales</taxon>
        <taxon>Pleosporales incertae sedis</taxon>
        <taxon>Aaosphaeria</taxon>
    </lineage>
</organism>
<dbReference type="PROSITE" id="PS50132">
    <property type="entry name" value="RGS"/>
    <property type="match status" value="1"/>
</dbReference>
<feature type="compositionally biased region" description="Low complexity" evidence="2">
    <location>
        <begin position="21"/>
        <end position="64"/>
    </location>
</feature>
<dbReference type="PANTHER" id="PTHR10845:SF192">
    <property type="entry name" value="DOUBLE HIT, ISOFORM B"/>
    <property type="match status" value="1"/>
</dbReference>
<feature type="compositionally biased region" description="Low complexity" evidence="2">
    <location>
        <begin position="86"/>
        <end position="112"/>
    </location>
</feature>
<dbReference type="Gene3D" id="1.10.10.10">
    <property type="entry name" value="Winged helix-like DNA-binding domain superfamily/Winged helix DNA-binding domain"/>
    <property type="match status" value="2"/>
</dbReference>
<sequence length="720" mass="79591">MPYYTSNSLPFTTTITTPTAAVAATSSTSTSTSTTAPATPTTTTTTTTPAAPATSTSATQPAPSQNNQPSRPSTLSAQFNQHKSDSSSSTSSTSSASLSPSPSASPAPLATDNSTGVQDVNVPPSVEQQLQQQQQQQRRRRSTLTSLLRKDVPLTSSLSFSRGRLQQSTNTRSRDPSISNSIRSSSKEDLFDPSSTHLRTSTSAVSINERLTPEHTAASTLARSIDSTPSSASANLAGKKMHQTSSRLLRMTDDERPFTRDFKDLFATLMVSLPLTPHRVRFRMIDNTFTTDEAITNLGSLKFSQSNRMPDPKDSSRVVTTTTTTTFSMAKEMARSVCNKFLEAKFIESVEGKLDFTNKSSVWQLTPKGIHILERFCSRNGIQSAHVKHVIESQRNPHQLVTLERDTDTDKLHHDEQTIEILFRRFCGASANETVNSDSDSIHEFSRCDVGVRMSKHKPTASRPYEHIFTGKATVDWLMDCCTMVDRREGHEIGQLFVELRLIAPVDPRQEKFVPSKQTHYYVTQHGEQIAGWTLLDESTIPADSGNVKAREGAARDSNSNRTNVIIRNPSWRLLYREFLKETMCEENLSFYLEVQEFNSQYKSAINTSGDHKIETIRETLAAAYGLYNAFLAPGSPNELNIDHALRTQLATRMTRAVGDDTAMMQSLVEVALLFEKAQNSIFKLMSSDSVPKFIKHPKYGPQLRGLDAAAAQAYATSTR</sequence>
<evidence type="ECO:0000256" key="2">
    <source>
        <dbReference type="SAM" id="MobiDB-lite"/>
    </source>
</evidence>
<dbReference type="InterPro" id="IPR044926">
    <property type="entry name" value="RGS_subdomain_2"/>
</dbReference>
<dbReference type="GeneID" id="54279745"/>
<dbReference type="Gene3D" id="1.10.167.10">
    <property type="entry name" value="Regulator of G-protein Signalling 4, domain 2"/>
    <property type="match status" value="1"/>
</dbReference>
<name>A0A6A5XLV4_9PLEO</name>
<dbReference type="EMBL" id="ML978071">
    <property type="protein sequence ID" value="KAF2013849.1"/>
    <property type="molecule type" value="Genomic_DNA"/>
</dbReference>
<keyword evidence="6" id="KW-1185">Reference proteome</keyword>
<dbReference type="SUPFAM" id="SSF46785">
    <property type="entry name" value="Winged helix' DNA-binding domain"/>
    <property type="match status" value="2"/>
</dbReference>
<dbReference type="AlphaFoldDB" id="A0A6A5XLV4"/>
<evidence type="ECO:0000313" key="6">
    <source>
        <dbReference type="Proteomes" id="UP000799778"/>
    </source>
</evidence>
<dbReference type="GO" id="GO:0035556">
    <property type="term" value="P:intracellular signal transduction"/>
    <property type="evidence" value="ECO:0007669"/>
    <property type="project" value="InterPro"/>
</dbReference>
<feature type="compositionally biased region" description="Polar residues" evidence="2">
    <location>
        <begin position="65"/>
        <end position="81"/>
    </location>
</feature>
<dbReference type="Proteomes" id="UP000799778">
    <property type="component" value="Unassembled WGS sequence"/>
</dbReference>
<dbReference type="SMART" id="SM00315">
    <property type="entry name" value="RGS"/>
    <property type="match status" value="1"/>
</dbReference>
<dbReference type="RefSeq" id="XP_033382188.1">
    <property type="nucleotide sequence ID" value="XM_033522348.1"/>
</dbReference>
<evidence type="ECO:0000259" key="4">
    <source>
        <dbReference type="PROSITE" id="PS50186"/>
    </source>
</evidence>
<dbReference type="Pfam" id="PF25889">
    <property type="entry name" value="WHD_Fungal_DR"/>
    <property type="match status" value="1"/>
</dbReference>
<reference evidence="5" key="1">
    <citation type="journal article" date="2020" name="Stud. Mycol.">
        <title>101 Dothideomycetes genomes: a test case for predicting lifestyles and emergence of pathogens.</title>
        <authorList>
            <person name="Haridas S."/>
            <person name="Albert R."/>
            <person name="Binder M."/>
            <person name="Bloem J."/>
            <person name="Labutti K."/>
            <person name="Salamov A."/>
            <person name="Andreopoulos B."/>
            <person name="Baker S."/>
            <person name="Barry K."/>
            <person name="Bills G."/>
            <person name="Bluhm B."/>
            <person name="Cannon C."/>
            <person name="Castanera R."/>
            <person name="Culley D."/>
            <person name="Daum C."/>
            <person name="Ezra D."/>
            <person name="Gonzalez J."/>
            <person name="Henrissat B."/>
            <person name="Kuo A."/>
            <person name="Liang C."/>
            <person name="Lipzen A."/>
            <person name="Lutzoni F."/>
            <person name="Magnuson J."/>
            <person name="Mondo S."/>
            <person name="Nolan M."/>
            <person name="Ohm R."/>
            <person name="Pangilinan J."/>
            <person name="Park H.-J."/>
            <person name="Ramirez L."/>
            <person name="Alfaro M."/>
            <person name="Sun H."/>
            <person name="Tritt A."/>
            <person name="Yoshinaga Y."/>
            <person name="Zwiers L.-H."/>
            <person name="Turgeon B."/>
            <person name="Goodwin S."/>
            <person name="Spatafora J."/>
            <person name="Crous P."/>
            <person name="Grigoriev I."/>
        </authorList>
    </citation>
    <scope>NUCLEOTIDE SEQUENCE</scope>
    <source>
        <strain evidence="5">CBS 175.79</strain>
    </source>
</reference>
<feature type="compositionally biased region" description="Polar residues" evidence="2">
    <location>
        <begin position="217"/>
        <end position="234"/>
    </location>
</feature>
<dbReference type="InterPro" id="IPR016137">
    <property type="entry name" value="RGS"/>
</dbReference>
<evidence type="ECO:0000256" key="1">
    <source>
        <dbReference type="ARBA" id="ARBA00022700"/>
    </source>
</evidence>
<dbReference type="InterPro" id="IPR036388">
    <property type="entry name" value="WH-like_DNA-bd_sf"/>
</dbReference>
<protein>
    <submittedName>
        <fullName evidence="5">RGS-domain-containing protein</fullName>
    </submittedName>
</protein>